<dbReference type="Proteomes" id="UP000245207">
    <property type="component" value="Unassembled WGS sequence"/>
</dbReference>
<dbReference type="OrthoDB" id="777328at2759"/>
<dbReference type="PANTHER" id="PTHR36310">
    <property type="entry name" value="CYCLIN-DEPENDENT PROTEIN KINASE INHIBITOR SMR11"/>
    <property type="match status" value="1"/>
</dbReference>
<reference evidence="1 2" key="1">
    <citation type="journal article" date="2018" name="Mol. Plant">
        <title>The genome of Artemisia annua provides insight into the evolution of Asteraceae family and artemisinin biosynthesis.</title>
        <authorList>
            <person name="Shen Q."/>
            <person name="Zhang L."/>
            <person name="Liao Z."/>
            <person name="Wang S."/>
            <person name="Yan T."/>
            <person name="Shi P."/>
            <person name="Liu M."/>
            <person name="Fu X."/>
            <person name="Pan Q."/>
            <person name="Wang Y."/>
            <person name="Lv Z."/>
            <person name="Lu X."/>
            <person name="Zhang F."/>
            <person name="Jiang W."/>
            <person name="Ma Y."/>
            <person name="Chen M."/>
            <person name="Hao X."/>
            <person name="Li L."/>
            <person name="Tang Y."/>
            <person name="Lv G."/>
            <person name="Zhou Y."/>
            <person name="Sun X."/>
            <person name="Brodelius P.E."/>
            <person name="Rose J.K.C."/>
            <person name="Tang K."/>
        </authorList>
    </citation>
    <scope>NUCLEOTIDE SEQUENCE [LARGE SCALE GENOMIC DNA]</scope>
    <source>
        <strain evidence="2">cv. Huhao1</strain>
        <tissue evidence="1">Leaf</tissue>
    </source>
</reference>
<gene>
    <name evidence="1" type="ORF">CTI12_AA038360</name>
</gene>
<dbReference type="PANTHER" id="PTHR36310:SF1">
    <property type="entry name" value="CYCLIN-DEPENDENT PROTEIN KINASE INHIBITOR SMR11"/>
    <property type="match status" value="1"/>
</dbReference>
<proteinExistence type="predicted"/>
<keyword evidence="2" id="KW-1185">Reference proteome</keyword>
<comment type="caution">
    <text evidence="1">The sequence shown here is derived from an EMBL/GenBank/DDBJ whole genome shotgun (WGS) entry which is preliminary data.</text>
</comment>
<sequence>MDAKTSTDQPGVTASILCKSMMTAQVPQKQVFFIHLHLVLTTPPSASRLTGIAETCPGATFKHVKKSRNVDLGLCRRLAFDL</sequence>
<name>A0A2U1QF70_ARTAN</name>
<organism evidence="1 2">
    <name type="scientific">Artemisia annua</name>
    <name type="common">Sweet wormwood</name>
    <dbReference type="NCBI Taxonomy" id="35608"/>
    <lineage>
        <taxon>Eukaryota</taxon>
        <taxon>Viridiplantae</taxon>
        <taxon>Streptophyta</taxon>
        <taxon>Embryophyta</taxon>
        <taxon>Tracheophyta</taxon>
        <taxon>Spermatophyta</taxon>
        <taxon>Magnoliopsida</taxon>
        <taxon>eudicotyledons</taxon>
        <taxon>Gunneridae</taxon>
        <taxon>Pentapetalae</taxon>
        <taxon>asterids</taxon>
        <taxon>campanulids</taxon>
        <taxon>Asterales</taxon>
        <taxon>Asteraceae</taxon>
        <taxon>Asteroideae</taxon>
        <taxon>Anthemideae</taxon>
        <taxon>Artemisiinae</taxon>
        <taxon>Artemisia</taxon>
    </lineage>
</organism>
<evidence type="ECO:0000313" key="1">
    <source>
        <dbReference type="EMBL" id="PWA96644.1"/>
    </source>
</evidence>
<accession>A0A2U1QF70</accession>
<dbReference type="EMBL" id="PKPP01000168">
    <property type="protein sequence ID" value="PWA96644.1"/>
    <property type="molecule type" value="Genomic_DNA"/>
</dbReference>
<dbReference type="AlphaFoldDB" id="A0A2U1QF70"/>
<protein>
    <submittedName>
        <fullName evidence="1">Uncharacterized protein</fullName>
    </submittedName>
</protein>
<dbReference type="InterPro" id="IPR038971">
    <property type="entry name" value="SMR11/SMR16"/>
</dbReference>
<evidence type="ECO:0000313" key="2">
    <source>
        <dbReference type="Proteomes" id="UP000245207"/>
    </source>
</evidence>